<keyword evidence="2" id="KW-1185">Reference proteome</keyword>
<evidence type="ECO:0000313" key="1">
    <source>
        <dbReference type="EMBL" id="MBW0471922.1"/>
    </source>
</evidence>
<dbReference type="Proteomes" id="UP000765509">
    <property type="component" value="Unassembled WGS sequence"/>
</dbReference>
<proteinExistence type="predicted"/>
<protein>
    <submittedName>
        <fullName evidence="1">Uncharacterized protein</fullName>
    </submittedName>
</protein>
<evidence type="ECO:0000313" key="2">
    <source>
        <dbReference type="Proteomes" id="UP000765509"/>
    </source>
</evidence>
<accession>A0A9Q3BUW4</accession>
<organism evidence="1 2">
    <name type="scientific">Austropuccinia psidii MF-1</name>
    <dbReference type="NCBI Taxonomy" id="1389203"/>
    <lineage>
        <taxon>Eukaryota</taxon>
        <taxon>Fungi</taxon>
        <taxon>Dikarya</taxon>
        <taxon>Basidiomycota</taxon>
        <taxon>Pucciniomycotina</taxon>
        <taxon>Pucciniomycetes</taxon>
        <taxon>Pucciniales</taxon>
        <taxon>Sphaerophragmiaceae</taxon>
        <taxon>Austropuccinia</taxon>
    </lineage>
</organism>
<gene>
    <name evidence="1" type="ORF">O181_011637</name>
</gene>
<name>A0A9Q3BUW4_9BASI</name>
<dbReference type="EMBL" id="AVOT02002907">
    <property type="protein sequence ID" value="MBW0471922.1"/>
    <property type="molecule type" value="Genomic_DNA"/>
</dbReference>
<dbReference type="AlphaFoldDB" id="A0A9Q3BUW4"/>
<comment type="caution">
    <text evidence="1">The sequence shown here is derived from an EMBL/GenBank/DDBJ whole genome shotgun (WGS) entry which is preliminary data.</text>
</comment>
<sequence length="97" mass="10526">MITSLSSCVRSYDIAYVSGGSEDMLSMEWKSPKDDWIVSEDDRGSGVCLVSKTAKPLHENTSLIHLFLHHNNANNLSPSPNLCLTNTSPSSPPSTCT</sequence>
<reference evidence="1" key="1">
    <citation type="submission" date="2021-03" db="EMBL/GenBank/DDBJ databases">
        <title>Draft genome sequence of rust myrtle Austropuccinia psidii MF-1, a brazilian biotype.</title>
        <authorList>
            <person name="Quecine M.C."/>
            <person name="Pachon D.M.R."/>
            <person name="Bonatelli M.L."/>
            <person name="Correr F.H."/>
            <person name="Franceschini L.M."/>
            <person name="Leite T.F."/>
            <person name="Margarido G.R.A."/>
            <person name="Almeida C.A."/>
            <person name="Ferrarezi J.A."/>
            <person name="Labate C.A."/>
        </authorList>
    </citation>
    <scope>NUCLEOTIDE SEQUENCE</scope>
    <source>
        <strain evidence="1">MF-1</strain>
    </source>
</reference>